<keyword evidence="3" id="KW-0223">Dioxygenase</keyword>
<dbReference type="PANTHER" id="PTHR43048">
    <property type="entry name" value="METHYLMALONYL-COA EPIMERASE"/>
    <property type="match status" value="1"/>
</dbReference>
<dbReference type="SUPFAM" id="SSF54593">
    <property type="entry name" value="Glyoxalase/Bleomycin resistance protein/Dihydroxybiphenyl dioxygenase"/>
    <property type="match status" value="1"/>
</dbReference>
<keyword evidence="3" id="KW-0560">Oxidoreductase</keyword>
<dbReference type="GO" id="GO:0051213">
    <property type="term" value="F:dioxygenase activity"/>
    <property type="evidence" value="ECO:0007669"/>
    <property type="project" value="UniProtKB-KW"/>
</dbReference>
<gene>
    <name evidence="3" type="ORF">SAMN06265348_10229</name>
</gene>
<dbReference type="EMBL" id="FXTN01000002">
    <property type="protein sequence ID" value="SMO42428.1"/>
    <property type="molecule type" value="Genomic_DNA"/>
</dbReference>
<sequence>MSNSNQIGMKLSNIRLLVNDFDKCFAFYSDTLGLECSWGKPGDNYASFNIGLPSGLALFKANLMSQAINKAGAAENTVVNDKAVIIFEVENVDAVFINLESKAVNFLTAPKDMQDWGIRVVHLRDPENNLIELFTALPVQN</sequence>
<dbReference type="PROSITE" id="PS51819">
    <property type="entry name" value="VOC"/>
    <property type="match status" value="1"/>
</dbReference>
<evidence type="ECO:0000313" key="4">
    <source>
        <dbReference type="Proteomes" id="UP000320300"/>
    </source>
</evidence>
<evidence type="ECO:0000256" key="1">
    <source>
        <dbReference type="ARBA" id="ARBA00022723"/>
    </source>
</evidence>
<dbReference type="GO" id="GO:0004493">
    <property type="term" value="F:methylmalonyl-CoA epimerase activity"/>
    <property type="evidence" value="ECO:0007669"/>
    <property type="project" value="TreeGrafter"/>
</dbReference>
<keyword evidence="4" id="KW-1185">Reference proteome</keyword>
<dbReference type="InterPro" id="IPR037523">
    <property type="entry name" value="VOC_core"/>
</dbReference>
<accession>A0A521B5P7</accession>
<protein>
    <submittedName>
        <fullName evidence="3">Catechol 2,3-dioxygenase</fullName>
    </submittedName>
</protein>
<organism evidence="3 4">
    <name type="scientific">Pedobacter westerhofensis</name>
    <dbReference type="NCBI Taxonomy" id="425512"/>
    <lineage>
        <taxon>Bacteria</taxon>
        <taxon>Pseudomonadati</taxon>
        <taxon>Bacteroidota</taxon>
        <taxon>Sphingobacteriia</taxon>
        <taxon>Sphingobacteriales</taxon>
        <taxon>Sphingobacteriaceae</taxon>
        <taxon>Pedobacter</taxon>
    </lineage>
</organism>
<evidence type="ECO:0000313" key="3">
    <source>
        <dbReference type="EMBL" id="SMO42428.1"/>
    </source>
</evidence>
<dbReference type="GO" id="GO:0046491">
    <property type="term" value="P:L-methylmalonyl-CoA metabolic process"/>
    <property type="evidence" value="ECO:0007669"/>
    <property type="project" value="TreeGrafter"/>
</dbReference>
<name>A0A521B5P7_9SPHI</name>
<reference evidence="3 4" key="1">
    <citation type="submission" date="2017-05" db="EMBL/GenBank/DDBJ databases">
        <authorList>
            <person name="Varghese N."/>
            <person name="Submissions S."/>
        </authorList>
    </citation>
    <scope>NUCLEOTIDE SEQUENCE [LARGE SCALE GENOMIC DNA]</scope>
    <source>
        <strain evidence="3 4">DSM 19036</strain>
    </source>
</reference>
<evidence type="ECO:0000259" key="2">
    <source>
        <dbReference type="PROSITE" id="PS51819"/>
    </source>
</evidence>
<dbReference type="InterPro" id="IPR051785">
    <property type="entry name" value="MMCE/EMCE_epimerase"/>
</dbReference>
<dbReference type="Gene3D" id="3.10.180.10">
    <property type="entry name" value="2,3-Dihydroxybiphenyl 1,2-Dioxygenase, domain 1"/>
    <property type="match status" value="1"/>
</dbReference>
<dbReference type="GO" id="GO:0046872">
    <property type="term" value="F:metal ion binding"/>
    <property type="evidence" value="ECO:0007669"/>
    <property type="project" value="UniProtKB-KW"/>
</dbReference>
<dbReference type="Pfam" id="PF00903">
    <property type="entry name" value="Glyoxalase"/>
    <property type="match status" value="1"/>
</dbReference>
<feature type="domain" description="VOC" evidence="2">
    <location>
        <begin position="10"/>
        <end position="136"/>
    </location>
</feature>
<proteinExistence type="predicted"/>
<dbReference type="InterPro" id="IPR029068">
    <property type="entry name" value="Glyas_Bleomycin-R_OHBP_Dase"/>
</dbReference>
<dbReference type="InterPro" id="IPR004360">
    <property type="entry name" value="Glyas_Fos-R_dOase_dom"/>
</dbReference>
<keyword evidence="1" id="KW-0479">Metal-binding</keyword>
<dbReference type="Proteomes" id="UP000320300">
    <property type="component" value="Unassembled WGS sequence"/>
</dbReference>
<dbReference type="PANTHER" id="PTHR43048:SF4">
    <property type="entry name" value="RING-CLEAVING DIOXYGENASE-RELATED"/>
    <property type="match status" value="1"/>
</dbReference>
<dbReference type="AlphaFoldDB" id="A0A521B5P7"/>